<evidence type="ECO:0000313" key="3">
    <source>
        <dbReference type="Proteomes" id="UP000807542"/>
    </source>
</evidence>
<dbReference type="EMBL" id="JADRCQ010000021">
    <property type="protein sequence ID" value="MBK5075195.1"/>
    <property type="molecule type" value="Genomic_DNA"/>
</dbReference>
<gene>
    <name evidence="2" type="ORF">I2492_19590</name>
    <name evidence="1" type="ORF">I2493_19560</name>
</gene>
<evidence type="ECO:0000313" key="4">
    <source>
        <dbReference type="Proteomes" id="UP001296969"/>
    </source>
</evidence>
<accession>A0A9D7ALL4</accession>
<organism evidence="2 3">
    <name type="scientific">Limnobaculum xujianqingii</name>
    <dbReference type="NCBI Taxonomy" id="2738837"/>
    <lineage>
        <taxon>Bacteria</taxon>
        <taxon>Pseudomonadati</taxon>
        <taxon>Pseudomonadota</taxon>
        <taxon>Gammaproteobacteria</taxon>
        <taxon>Enterobacterales</taxon>
        <taxon>Budviciaceae</taxon>
        <taxon>Limnobaculum</taxon>
    </lineage>
</organism>
<keyword evidence="4" id="KW-1185">Reference proteome</keyword>
<reference evidence="2 4" key="1">
    <citation type="submission" date="2020-11" db="EMBL/GenBank/DDBJ databases">
        <title>Insectihabitans protaetiae gen. nov. sp. nov. and Insectihabitans allomyrinae sp. nov., isolated from larvae of Protaetia brevitarsis seulensis and Allomyrina dichotoma, respectively.</title>
        <authorList>
            <person name="Lee S.D."/>
            <person name="Byeon Y.-S."/>
            <person name="Kim S.-M."/>
            <person name="Yang H.L."/>
            <person name="Kim I.S."/>
        </authorList>
    </citation>
    <scope>NUCLEOTIDE SEQUENCE</scope>
    <source>
        <strain evidence="2">CWB-B4</strain>
        <strain evidence="1 4">CWB-B43</strain>
    </source>
</reference>
<protein>
    <submittedName>
        <fullName evidence="2">Uncharacterized protein</fullName>
    </submittedName>
</protein>
<dbReference type="Proteomes" id="UP000807542">
    <property type="component" value="Unassembled WGS sequence"/>
</dbReference>
<dbReference type="RefSeq" id="WP_228399533.1">
    <property type="nucleotide sequence ID" value="NZ_JADRCP010000022.1"/>
</dbReference>
<evidence type="ECO:0000313" key="1">
    <source>
        <dbReference type="EMBL" id="MBK5075195.1"/>
    </source>
</evidence>
<name>A0A9D7ALL4_9GAMM</name>
<evidence type="ECO:0000313" key="2">
    <source>
        <dbReference type="EMBL" id="MBK5178511.1"/>
    </source>
</evidence>
<comment type="caution">
    <text evidence="2">The sequence shown here is derived from an EMBL/GenBank/DDBJ whole genome shotgun (WGS) entry which is preliminary data.</text>
</comment>
<proteinExistence type="predicted"/>
<sequence>MKNTPNNKLRPVTEAKSFVDTFADIGGVSGYSIDGVDYVNFSFIKHACIPHLDDDGQPFGSTLSMEKVASITMTKRGAQAMYGILKEMLLADSKLEKEVRDENNDSKE</sequence>
<dbReference type="EMBL" id="JADRCP010000022">
    <property type="protein sequence ID" value="MBK5178511.1"/>
    <property type="molecule type" value="Genomic_DNA"/>
</dbReference>
<dbReference type="Proteomes" id="UP001296969">
    <property type="component" value="Unassembled WGS sequence"/>
</dbReference>
<dbReference type="AlphaFoldDB" id="A0A9D7ALL4"/>